<sequence length="314" mass="34455">MRESPPPGPSVPSIRDELEELRDELRQKALPGERLIETHRRLAGESLERRRRADLLERIAECLPINIFAKDSEHRYLLANRNVSKLAGRECSEVIGKTDFDIAPEPAARAIRASDERLLARGGMLVEELELESDAGVKRHLLVGKTLVQSEQTEEQVLIGFSIDITESKRVERELRDKIALIEQQRAVIRALSTPIIEVWDRVLTVPMLGALDSARAGAVMEDLLADVSRRGARFAILDLTGVEAMDTGTAAHLLKLVQAIRLLGAEGIITGVPPGGAQAMVGLGLDLGGITTLASLREGLWYCMKRMRVGAVA</sequence>
<evidence type="ECO:0000259" key="3">
    <source>
        <dbReference type="PROSITE" id="PS50113"/>
    </source>
</evidence>
<evidence type="ECO:0008006" key="7">
    <source>
        <dbReference type="Google" id="ProtNLM"/>
    </source>
</evidence>
<evidence type="ECO:0000259" key="2">
    <source>
        <dbReference type="PROSITE" id="PS50112"/>
    </source>
</evidence>
<accession>A0A150NZK1</accession>
<dbReference type="Gene3D" id="3.30.750.24">
    <property type="entry name" value="STAS domain"/>
    <property type="match status" value="1"/>
</dbReference>
<dbReference type="Pfam" id="PF01740">
    <property type="entry name" value="STAS"/>
    <property type="match status" value="1"/>
</dbReference>
<dbReference type="NCBIfam" id="TIGR00229">
    <property type="entry name" value="sensory_box"/>
    <property type="match status" value="1"/>
</dbReference>
<dbReference type="PANTHER" id="PTHR33745">
    <property type="entry name" value="RSBT ANTAGONIST PROTEIN RSBS-RELATED"/>
    <property type="match status" value="1"/>
</dbReference>
<comment type="caution">
    <text evidence="5">The sequence shown here is derived from an EMBL/GenBank/DDBJ whole genome shotgun (WGS) entry which is preliminary data.</text>
</comment>
<proteinExistence type="predicted"/>
<dbReference type="CDD" id="cd00130">
    <property type="entry name" value="PAS"/>
    <property type="match status" value="1"/>
</dbReference>
<dbReference type="PROSITE" id="PS50113">
    <property type="entry name" value="PAC"/>
    <property type="match status" value="1"/>
</dbReference>
<feature type="domain" description="PAC" evidence="3">
    <location>
        <begin position="125"/>
        <end position="177"/>
    </location>
</feature>
<keyword evidence="1" id="KW-0597">Phosphoprotein</keyword>
<organism evidence="5 6">
    <name type="scientific">Sorangium cellulosum</name>
    <name type="common">Polyangium cellulosum</name>
    <dbReference type="NCBI Taxonomy" id="56"/>
    <lineage>
        <taxon>Bacteria</taxon>
        <taxon>Pseudomonadati</taxon>
        <taxon>Myxococcota</taxon>
        <taxon>Polyangia</taxon>
        <taxon>Polyangiales</taxon>
        <taxon>Polyangiaceae</taxon>
        <taxon>Sorangium</taxon>
    </lineage>
</organism>
<dbReference type="SMART" id="SM00091">
    <property type="entry name" value="PAS"/>
    <property type="match status" value="1"/>
</dbReference>
<protein>
    <recommendedName>
        <fullName evidence="7">Anti-anti-sigma factor</fullName>
    </recommendedName>
</protein>
<dbReference type="SUPFAM" id="SSF55785">
    <property type="entry name" value="PYP-like sensor domain (PAS domain)"/>
    <property type="match status" value="1"/>
</dbReference>
<feature type="domain" description="PAS" evidence="2">
    <location>
        <begin position="52"/>
        <end position="122"/>
    </location>
</feature>
<feature type="domain" description="STAS" evidence="4">
    <location>
        <begin position="193"/>
        <end position="304"/>
    </location>
</feature>
<name>A0A150NZK1_SORCE</name>
<dbReference type="Proteomes" id="UP000075420">
    <property type="component" value="Unassembled WGS sequence"/>
</dbReference>
<evidence type="ECO:0000256" key="1">
    <source>
        <dbReference type="ARBA" id="ARBA00022553"/>
    </source>
</evidence>
<dbReference type="Pfam" id="PF08448">
    <property type="entry name" value="PAS_4"/>
    <property type="match status" value="1"/>
</dbReference>
<dbReference type="InterPro" id="IPR051932">
    <property type="entry name" value="Bact_StressResp_Reg"/>
</dbReference>
<dbReference type="AlphaFoldDB" id="A0A150NZK1"/>
<dbReference type="Gene3D" id="3.30.450.20">
    <property type="entry name" value="PAS domain"/>
    <property type="match status" value="1"/>
</dbReference>
<dbReference type="PROSITE" id="PS50112">
    <property type="entry name" value="PAS"/>
    <property type="match status" value="1"/>
</dbReference>
<reference evidence="5 6" key="1">
    <citation type="submission" date="2014-02" db="EMBL/GenBank/DDBJ databases">
        <title>The small core and large imbalanced accessory genome model reveals a collaborative survival strategy of Sorangium cellulosum strains in nature.</title>
        <authorList>
            <person name="Han K."/>
            <person name="Peng R."/>
            <person name="Blom J."/>
            <person name="Li Y.-Z."/>
        </authorList>
    </citation>
    <scope>NUCLEOTIDE SEQUENCE [LARGE SCALE GENOMIC DNA]</scope>
    <source>
        <strain evidence="5 6">So0157-25</strain>
    </source>
</reference>
<evidence type="ECO:0000259" key="4">
    <source>
        <dbReference type="PROSITE" id="PS50801"/>
    </source>
</evidence>
<dbReference type="InterPro" id="IPR035965">
    <property type="entry name" value="PAS-like_dom_sf"/>
</dbReference>
<gene>
    <name evidence="5" type="ORF">BE08_36035</name>
</gene>
<dbReference type="InterPro" id="IPR002645">
    <property type="entry name" value="STAS_dom"/>
</dbReference>
<dbReference type="SUPFAM" id="SSF52091">
    <property type="entry name" value="SpoIIaa-like"/>
    <property type="match status" value="1"/>
</dbReference>
<evidence type="ECO:0000313" key="5">
    <source>
        <dbReference type="EMBL" id="KYF47694.1"/>
    </source>
</evidence>
<dbReference type="PANTHER" id="PTHR33745:SF3">
    <property type="entry name" value="RSBT CO-ANTAGONIST PROTEIN RSBRC"/>
    <property type="match status" value="1"/>
</dbReference>
<evidence type="ECO:0000313" key="6">
    <source>
        <dbReference type="Proteomes" id="UP000075420"/>
    </source>
</evidence>
<dbReference type="InterPro" id="IPR036513">
    <property type="entry name" value="STAS_dom_sf"/>
</dbReference>
<dbReference type="CDD" id="cd07041">
    <property type="entry name" value="STAS_RsbR_RsbS_like"/>
    <property type="match status" value="1"/>
</dbReference>
<dbReference type="InterPro" id="IPR013656">
    <property type="entry name" value="PAS_4"/>
</dbReference>
<dbReference type="EMBL" id="JELY01003590">
    <property type="protein sequence ID" value="KYF47694.1"/>
    <property type="molecule type" value="Genomic_DNA"/>
</dbReference>
<dbReference type="InterPro" id="IPR000014">
    <property type="entry name" value="PAS"/>
</dbReference>
<dbReference type="InterPro" id="IPR000700">
    <property type="entry name" value="PAS-assoc_C"/>
</dbReference>
<dbReference type="PROSITE" id="PS50801">
    <property type="entry name" value="STAS"/>
    <property type="match status" value="1"/>
</dbReference>